<evidence type="ECO:0000259" key="5">
    <source>
        <dbReference type="PROSITE" id="PS50222"/>
    </source>
</evidence>
<feature type="domain" description="Dockerin" evidence="6">
    <location>
        <begin position="1046"/>
        <end position="1109"/>
    </location>
</feature>
<organism evidence="7 8">
    <name type="scientific">Paenibacillus planticolens</name>
    <dbReference type="NCBI Taxonomy" id="2654976"/>
    <lineage>
        <taxon>Bacteria</taxon>
        <taxon>Bacillati</taxon>
        <taxon>Bacillota</taxon>
        <taxon>Bacilli</taxon>
        <taxon>Bacillales</taxon>
        <taxon>Paenibacillaceae</taxon>
        <taxon>Paenibacillus</taxon>
    </lineage>
</organism>
<feature type="domain" description="EF-hand" evidence="5">
    <location>
        <begin position="1086"/>
        <end position="1109"/>
    </location>
</feature>
<dbReference type="InterPro" id="IPR002105">
    <property type="entry name" value="Dockerin_1_rpt"/>
</dbReference>
<dbReference type="Gene3D" id="1.10.1330.10">
    <property type="entry name" value="Dockerin domain"/>
    <property type="match status" value="1"/>
</dbReference>
<dbReference type="InterPro" id="IPR036439">
    <property type="entry name" value="Dockerin_dom_sf"/>
</dbReference>
<dbReference type="PROSITE" id="PS50222">
    <property type="entry name" value="EF_HAND_2"/>
    <property type="match status" value="1"/>
</dbReference>
<evidence type="ECO:0000313" key="7">
    <source>
        <dbReference type="EMBL" id="NOV03896.1"/>
    </source>
</evidence>
<dbReference type="CDD" id="cd14254">
    <property type="entry name" value="Dockerin_II"/>
    <property type="match status" value="1"/>
</dbReference>
<dbReference type="InterPro" id="IPR018247">
    <property type="entry name" value="EF_Hand_1_Ca_BS"/>
</dbReference>
<keyword evidence="1" id="KW-0719">Serine esterase</keyword>
<evidence type="ECO:0000256" key="2">
    <source>
        <dbReference type="ARBA" id="ARBA00022729"/>
    </source>
</evidence>
<dbReference type="SUPFAM" id="SSF63446">
    <property type="entry name" value="Type I dockerin domain"/>
    <property type="match status" value="1"/>
</dbReference>
<dbReference type="InterPro" id="IPR016134">
    <property type="entry name" value="Dockerin_dom"/>
</dbReference>
<feature type="chain" id="PRO_5045185684" description="Dockerin domain-containing protein" evidence="4">
    <location>
        <begin position="27"/>
        <end position="1109"/>
    </location>
</feature>
<evidence type="ECO:0000256" key="3">
    <source>
        <dbReference type="ARBA" id="ARBA00022801"/>
    </source>
</evidence>
<dbReference type="Pfam" id="PF00963">
    <property type="entry name" value="Cohesin"/>
    <property type="match status" value="1"/>
</dbReference>
<proteinExistence type="predicted"/>
<dbReference type="Gene3D" id="2.60.40.680">
    <property type="match status" value="1"/>
</dbReference>
<dbReference type="SUPFAM" id="SSF53474">
    <property type="entry name" value="alpha/beta-Hydrolases"/>
    <property type="match status" value="1"/>
</dbReference>
<dbReference type="SUPFAM" id="SSF49384">
    <property type="entry name" value="Carbohydrate-binding domain"/>
    <property type="match status" value="1"/>
</dbReference>
<dbReference type="PROSITE" id="PS00018">
    <property type="entry name" value="EF_HAND_1"/>
    <property type="match status" value="2"/>
</dbReference>
<dbReference type="Pfam" id="PF00404">
    <property type="entry name" value="Dockerin_1"/>
    <property type="match status" value="1"/>
</dbReference>
<evidence type="ECO:0000256" key="1">
    <source>
        <dbReference type="ARBA" id="ARBA00022487"/>
    </source>
</evidence>
<evidence type="ECO:0008006" key="9">
    <source>
        <dbReference type="Google" id="ProtNLM"/>
    </source>
</evidence>
<keyword evidence="8" id="KW-1185">Reference proteome</keyword>
<name>A0ABX1ZVP5_9BACL</name>
<dbReference type="InterPro" id="IPR008965">
    <property type="entry name" value="CBM2/CBM3_carb-bd_dom_sf"/>
</dbReference>
<gene>
    <name evidence="7" type="ORF">GC097_28275</name>
</gene>
<dbReference type="RefSeq" id="WP_171686701.1">
    <property type="nucleotide sequence ID" value="NZ_WHNZ01000071.1"/>
</dbReference>
<reference evidence="7 8" key="1">
    <citation type="submission" date="2019-10" db="EMBL/GenBank/DDBJ databases">
        <title>Description of Paenibacillus pedi sp. nov.</title>
        <authorList>
            <person name="Carlier A."/>
            <person name="Qi S."/>
        </authorList>
    </citation>
    <scope>NUCLEOTIDE SEQUENCE [LARGE SCALE GENOMIC DNA]</scope>
    <source>
        <strain evidence="7 8">LMG 31457</strain>
    </source>
</reference>
<dbReference type="Proteomes" id="UP000618579">
    <property type="component" value="Unassembled WGS sequence"/>
</dbReference>
<dbReference type="InterPro" id="IPR054579">
    <property type="entry name" value="GCE-like_dom"/>
</dbReference>
<dbReference type="Gene3D" id="1.20.1270.90">
    <property type="entry name" value="AF1782-like"/>
    <property type="match status" value="1"/>
</dbReference>
<dbReference type="Pfam" id="PF22244">
    <property type="entry name" value="GCE_fung"/>
    <property type="match status" value="1"/>
</dbReference>
<accession>A0ABX1ZVP5</accession>
<feature type="signal peptide" evidence="4">
    <location>
        <begin position="1"/>
        <end position="26"/>
    </location>
</feature>
<keyword evidence="3" id="KW-0378">Hydrolase</keyword>
<dbReference type="InterPro" id="IPR029058">
    <property type="entry name" value="AB_hydrolase_fold"/>
</dbReference>
<dbReference type="EMBL" id="WHNZ01000071">
    <property type="protein sequence ID" value="NOV03896.1"/>
    <property type="molecule type" value="Genomic_DNA"/>
</dbReference>
<dbReference type="InterPro" id="IPR002102">
    <property type="entry name" value="Cohesin_dom"/>
</dbReference>
<dbReference type="Gene3D" id="3.40.50.1820">
    <property type="entry name" value="alpha/beta hydrolase"/>
    <property type="match status" value="1"/>
</dbReference>
<dbReference type="PROSITE" id="PS51766">
    <property type="entry name" value="DOCKERIN"/>
    <property type="match status" value="1"/>
</dbReference>
<keyword evidence="2 4" id="KW-0732">Signal</keyword>
<dbReference type="CDD" id="cd08547">
    <property type="entry name" value="Type_II_cohesin"/>
    <property type="match status" value="1"/>
</dbReference>
<evidence type="ECO:0000256" key="4">
    <source>
        <dbReference type="SAM" id="SignalP"/>
    </source>
</evidence>
<evidence type="ECO:0000259" key="6">
    <source>
        <dbReference type="PROSITE" id="PS51766"/>
    </source>
</evidence>
<dbReference type="InterPro" id="IPR002048">
    <property type="entry name" value="EF_hand_dom"/>
</dbReference>
<evidence type="ECO:0000313" key="8">
    <source>
        <dbReference type="Proteomes" id="UP000618579"/>
    </source>
</evidence>
<comment type="caution">
    <text evidence="7">The sequence shown here is derived from an EMBL/GenBank/DDBJ whole genome shotgun (WGS) entry which is preliminary data.</text>
</comment>
<sequence length="1109" mass="119911">MKAKKKILSAVLGVSLLFSMVPAAFATNNYYPSNQGPSKAQPPAGREYFPTDISKLPSSEGLPDLFKLLDPKKGTNGYVTTKNEWTQRRTELSDLLQYYYYGYEMKTPKENVTYSGNLGTNNATLTVTVKNPDNNKSGSYSVTGIYVPTYKPGVADADLKSGETNIAPPYPFVIGVGGGVSANMRNAFLRRGYAVMNNPTGTIYSDSAARSGLYTTLYPFNKDTYEGNSGALMGWAWGISRTIDALENGAYQGLIDPTRSVVTGVSRNGKAAAIAGAFDERISIVVPVDPGQGGIASMRYTSEGRIYNYNVPNSSTGAPNAAYSNSNMNRSFFRNEKPTNLLSTAEAHWLDVKAEEFRYDLDRLPFDSHALAALVAPRPLITYTGEGFDWLSSPGTVLATVAAKEVYELLGVGDNIAVRVHDGAHAFQDRDHAYMLAVMDREFHGGKYGDPLKVEGPDTLGVNVNPPLHPAATYNGVWSMSVYPYEVDSSYIRWSQPGNYSLYTTNEMLTADYPATIKAYSDAPKVQLNTGADTYTADVVGGVATFTLSADKVKAGRYALSTVGSSKNNKSVYLQSYDLAGILRTSITGDDTGDQRWVFGFTSKIDQKAIKIFANNVPVPSSVNEALEPGWILTYGASINTGYSSADADNTNKHSFFQEEVPGFPVTYTAGTNRVVRLEDVKLESLPGFNFQFSYDLNKAKSVLPPSWPSTNIKIGPSPNWPQYPNKNTDTGVRPESLPWPTTKLGAVTFNPKNTVITPDTTSVSIGFENPMDPQNFGFGTNFAEDYTVTWSENNTMVTIGFDKPVASGGKLILAQLKDAAGNVNVQPYVFDMKVINATSLTGPDSASAGNVFDLTFGLNEYSQDSLAQDMTVTFDTYKLEFVAPASLNKDFQVVDYKVIEPGKIRFINVFFGNLQANPNGALLKLQFKAKSDAASGDANVNISNVVMAGRDGVEHDVAGTSHRIHIAIIEKQDLTQLIAEAQGVYANATEGRLVGQYPVGSKAALNTAIDAAAQVANDTSATQQEIDQAKSALAQALQLFRSLVIVSIPGDINNDNKVSIGDLAIMVKAYGKTSADPDWSSVASLDLNGDGKIDIEDLAQLAMLIFNW</sequence>
<protein>
    <recommendedName>
        <fullName evidence="9">Dockerin domain-containing protein</fullName>
    </recommendedName>
</protein>